<comment type="caution">
    <text evidence="1">The sequence shown here is derived from an EMBL/GenBank/DDBJ whole genome shotgun (WGS) entry which is preliminary data.</text>
</comment>
<accession>A0A5B2U9D1</accession>
<dbReference type="Proteomes" id="UP000323082">
    <property type="component" value="Unassembled WGS sequence"/>
</dbReference>
<evidence type="ECO:0000313" key="2">
    <source>
        <dbReference type="Proteomes" id="UP000323082"/>
    </source>
</evidence>
<protein>
    <submittedName>
        <fullName evidence="1">Uncharacterized protein</fullName>
    </submittedName>
</protein>
<reference evidence="1 2" key="1">
    <citation type="journal article" date="2015" name="Int. J. Syst. Evol. Microbiol.">
        <title>Chryseobacterium sediminis sp. nov., isolated from a river sediment.</title>
        <authorList>
            <person name="Kampfer P."/>
            <person name="Busse H.J."/>
            <person name="McInroy J.A."/>
            <person name="Glaeser S.P."/>
        </authorList>
    </citation>
    <scope>NUCLEOTIDE SEQUENCE [LARGE SCALE GENOMIC DNA]</scope>
    <source>
        <strain evidence="1 2">IMT-174</strain>
    </source>
</reference>
<evidence type="ECO:0000313" key="1">
    <source>
        <dbReference type="EMBL" id="KAA2223033.1"/>
    </source>
</evidence>
<dbReference type="EMBL" id="VUNZ01000001">
    <property type="protein sequence ID" value="KAA2223033.1"/>
    <property type="molecule type" value="Genomic_DNA"/>
</dbReference>
<proteinExistence type="predicted"/>
<sequence>MKRKVVKIPIYFGDFIIILDNEQWKNVNGIYQHRLQWDRPADERDVAFVFDDCHMGYSRYVVCFKDRPKNSVIAHECVHLVNKLFKDRGQRLDIENDEAQAYMTSWFFEQIEKFFDGLR</sequence>
<gene>
    <name evidence="1" type="ORF">FW780_02175</name>
</gene>
<name>A0A5B2U9D1_9FLAO</name>
<organism evidence="1 2">
    <name type="scientific">Chryseobacterium sediminis</name>
    <dbReference type="NCBI Taxonomy" id="1679494"/>
    <lineage>
        <taxon>Bacteria</taxon>
        <taxon>Pseudomonadati</taxon>
        <taxon>Bacteroidota</taxon>
        <taxon>Flavobacteriia</taxon>
        <taxon>Flavobacteriales</taxon>
        <taxon>Weeksellaceae</taxon>
        <taxon>Chryseobacterium group</taxon>
        <taxon>Chryseobacterium</taxon>
    </lineage>
</organism>
<dbReference type="AlphaFoldDB" id="A0A5B2U9D1"/>
<dbReference type="OrthoDB" id="1264555at2"/>
<dbReference type="RefSeq" id="WP_149831997.1">
    <property type="nucleotide sequence ID" value="NZ_VUNZ01000001.1"/>
</dbReference>